<reference evidence="14" key="1">
    <citation type="journal article" date="2020" name="bioRxiv">
        <title>Hybrid origin of Populus tomentosa Carr. identified through genome sequencing and phylogenomic analysis.</title>
        <authorList>
            <person name="An X."/>
            <person name="Gao K."/>
            <person name="Chen Z."/>
            <person name="Li J."/>
            <person name="Yang X."/>
            <person name="Yang X."/>
            <person name="Zhou J."/>
            <person name="Guo T."/>
            <person name="Zhao T."/>
            <person name="Huang S."/>
            <person name="Miao D."/>
            <person name="Khan W.U."/>
            <person name="Rao P."/>
            <person name="Ye M."/>
            <person name="Lei B."/>
            <person name="Liao W."/>
            <person name="Wang J."/>
            <person name="Ji L."/>
            <person name="Li Y."/>
            <person name="Guo B."/>
            <person name="Mustafa N.S."/>
            <person name="Li S."/>
            <person name="Yun Q."/>
            <person name="Keller S.R."/>
            <person name="Mao J."/>
            <person name="Zhang R."/>
            <person name="Strauss S.H."/>
        </authorList>
    </citation>
    <scope>NUCLEOTIDE SEQUENCE</scope>
    <source>
        <strain evidence="14">GM15</strain>
        <tissue evidence="14">Leaf</tissue>
    </source>
</reference>
<dbReference type="GO" id="GO:0020037">
    <property type="term" value="F:heme binding"/>
    <property type="evidence" value="ECO:0007669"/>
    <property type="project" value="InterPro"/>
</dbReference>
<evidence type="ECO:0000256" key="12">
    <source>
        <dbReference type="RuleBase" id="RU000461"/>
    </source>
</evidence>
<dbReference type="InterPro" id="IPR050651">
    <property type="entry name" value="Plant_Cytochrome_P450_Monoox"/>
</dbReference>
<dbReference type="FunFam" id="1.10.630.10:FF:000023">
    <property type="entry name" value="Cytochrome P450 family protein"/>
    <property type="match status" value="1"/>
</dbReference>
<organism evidence="14 15">
    <name type="scientific">Populus tomentosa</name>
    <name type="common">Chinese white poplar</name>
    <dbReference type="NCBI Taxonomy" id="118781"/>
    <lineage>
        <taxon>Eukaryota</taxon>
        <taxon>Viridiplantae</taxon>
        <taxon>Streptophyta</taxon>
        <taxon>Embryophyta</taxon>
        <taxon>Tracheophyta</taxon>
        <taxon>Spermatophyta</taxon>
        <taxon>Magnoliopsida</taxon>
        <taxon>eudicotyledons</taxon>
        <taxon>Gunneridae</taxon>
        <taxon>Pentapetalae</taxon>
        <taxon>rosids</taxon>
        <taxon>fabids</taxon>
        <taxon>Malpighiales</taxon>
        <taxon>Salicaceae</taxon>
        <taxon>Saliceae</taxon>
        <taxon>Populus</taxon>
    </lineage>
</organism>
<evidence type="ECO:0000256" key="1">
    <source>
        <dbReference type="ARBA" id="ARBA00001971"/>
    </source>
</evidence>
<evidence type="ECO:0000256" key="4">
    <source>
        <dbReference type="ARBA" id="ARBA00022617"/>
    </source>
</evidence>
<dbReference type="PANTHER" id="PTHR47947">
    <property type="entry name" value="CYTOCHROME P450 82C3-RELATED"/>
    <property type="match status" value="1"/>
</dbReference>
<evidence type="ECO:0000256" key="10">
    <source>
        <dbReference type="ARBA" id="ARBA00023033"/>
    </source>
</evidence>
<evidence type="ECO:0000256" key="11">
    <source>
        <dbReference type="ARBA" id="ARBA00023136"/>
    </source>
</evidence>
<dbReference type="GO" id="GO:0005506">
    <property type="term" value="F:iron ion binding"/>
    <property type="evidence" value="ECO:0007669"/>
    <property type="project" value="InterPro"/>
</dbReference>
<feature type="transmembrane region" description="Helical" evidence="13">
    <location>
        <begin position="23"/>
        <end position="42"/>
    </location>
</feature>
<evidence type="ECO:0000256" key="8">
    <source>
        <dbReference type="ARBA" id="ARBA00023002"/>
    </source>
</evidence>
<dbReference type="PANTHER" id="PTHR47947:SF26">
    <property type="entry name" value="CYTOCHROME P450"/>
    <property type="match status" value="1"/>
</dbReference>
<gene>
    <name evidence="14" type="ORF">POTOM_028701</name>
</gene>
<dbReference type="Pfam" id="PF00067">
    <property type="entry name" value="p450"/>
    <property type="match status" value="1"/>
</dbReference>
<dbReference type="EMBL" id="JAAWWB010000014">
    <property type="protein sequence ID" value="KAG6767496.1"/>
    <property type="molecule type" value="Genomic_DNA"/>
</dbReference>
<keyword evidence="10 12" id="KW-0503">Monooxygenase</keyword>
<evidence type="ECO:0000313" key="14">
    <source>
        <dbReference type="EMBL" id="KAG6767496.1"/>
    </source>
</evidence>
<comment type="similarity">
    <text evidence="3 12">Belongs to the cytochrome P450 family.</text>
</comment>
<dbReference type="InterPro" id="IPR017972">
    <property type="entry name" value="Cyt_P450_CS"/>
</dbReference>
<dbReference type="PROSITE" id="PS00086">
    <property type="entry name" value="CYTOCHROME_P450"/>
    <property type="match status" value="1"/>
</dbReference>
<keyword evidence="8 12" id="KW-0560">Oxidoreductase</keyword>
<evidence type="ECO:0000256" key="2">
    <source>
        <dbReference type="ARBA" id="ARBA00004370"/>
    </source>
</evidence>
<accession>A0A8X8CLM1</accession>
<dbReference type="InterPro" id="IPR001128">
    <property type="entry name" value="Cyt_P450"/>
</dbReference>
<dbReference type="Proteomes" id="UP000886885">
    <property type="component" value="Chromosome 7D"/>
</dbReference>
<name>A0A8X8CLM1_POPTO</name>
<dbReference type="GO" id="GO:0016020">
    <property type="term" value="C:membrane"/>
    <property type="evidence" value="ECO:0007669"/>
    <property type="project" value="UniProtKB-SubCell"/>
</dbReference>
<dbReference type="OrthoDB" id="810693at2759"/>
<proteinExistence type="inferred from homology"/>
<dbReference type="AlphaFoldDB" id="A0A8X8CLM1"/>
<evidence type="ECO:0000256" key="13">
    <source>
        <dbReference type="SAM" id="Phobius"/>
    </source>
</evidence>
<keyword evidence="9 12" id="KW-0408">Iron</keyword>
<comment type="cofactor">
    <cofactor evidence="1">
        <name>heme</name>
        <dbReference type="ChEBI" id="CHEBI:30413"/>
    </cofactor>
</comment>
<keyword evidence="15" id="KW-1185">Reference proteome</keyword>
<dbReference type="CDD" id="cd20653">
    <property type="entry name" value="CYP81"/>
    <property type="match status" value="1"/>
</dbReference>
<evidence type="ECO:0000256" key="5">
    <source>
        <dbReference type="ARBA" id="ARBA00022692"/>
    </source>
</evidence>
<sequence>MDARLVQKQIRNSVITAKEMEDTMVFLILTISFVVIALNFLLQTRKQQYKNLPPGPFALPIIGHLHLMKQPIYQTIHNLSQRFGPIMSLRFGSRFVIIVNSPEAVEECFTKNDVILANRPPFCHGKYLNYNFTTMGAANYGDHWRSLRRIGNNEIFSPKRLNGFQELRKKEVKNLMKRVSRVSGENAGKVELRSMILDLTFNIVMTMLAGKRYYGEDVSELEEALQFRDMMNQYGEFAKETHLGDLFPILSNIDYNGFVKRMKTLSKNMDLFLQRLIDEHRADRDRNTMVSHLLTLQEAQPQSYTDSIIKGLIMIMAVAGTRTSAASLEWAICNLLNNRHVLKKAKEELDIQLGKDHLIEEPDISKLHYLQGIISENLRLYPVAAMLVPHVASEHCTIGGYDVPPGTMVFANAWSIQRDPKVWDDPLSFKPERFLNGKTEAYKLMPFGLGRRSCPGEGLAYRLMTLTLGSLIQCFEWDTVDGKEINVDEKVATLMSRVQPLEVVMKARPDLDDILA</sequence>
<protein>
    <submittedName>
        <fullName evidence="14">Uncharacterized protein</fullName>
    </submittedName>
</protein>
<keyword evidence="5 13" id="KW-0812">Transmembrane</keyword>
<evidence type="ECO:0000313" key="15">
    <source>
        <dbReference type="Proteomes" id="UP000886885"/>
    </source>
</evidence>
<evidence type="ECO:0000256" key="3">
    <source>
        <dbReference type="ARBA" id="ARBA00010617"/>
    </source>
</evidence>
<comment type="caution">
    <text evidence="14">The sequence shown here is derived from an EMBL/GenBank/DDBJ whole genome shotgun (WGS) entry which is preliminary data.</text>
</comment>
<keyword evidence="6 12" id="KW-0479">Metal-binding</keyword>
<keyword evidence="11 13" id="KW-0472">Membrane</keyword>
<dbReference type="GO" id="GO:0004497">
    <property type="term" value="F:monooxygenase activity"/>
    <property type="evidence" value="ECO:0007669"/>
    <property type="project" value="UniProtKB-KW"/>
</dbReference>
<keyword evidence="7 13" id="KW-1133">Transmembrane helix</keyword>
<evidence type="ECO:0000256" key="7">
    <source>
        <dbReference type="ARBA" id="ARBA00022989"/>
    </source>
</evidence>
<keyword evidence="4 12" id="KW-0349">Heme</keyword>
<evidence type="ECO:0000256" key="9">
    <source>
        <dbReference type="ARBA" id="ARBA00023004"/>
    </source>
</evidence>
<evidence type="ECO:0000256" key="6">
    <source>
        <dbReference type="ARBA" id="ARBA00022723"/>
    </source>
</evidence>
<comment type="subcellular location">
    <subcellularLocation>
        <location evidence="2">Membrane</location>
    </subcellularLocation>
</comment>
<dbReference type="GO" id="GO:0016705">
    <property type="term" value="F:oxidoreductase activity, acting on paired donors, with incorporation or reduction of molecular oxygen"/>
    <property type="evidence" value="ECO:0007669"/>
    <property type="project" value="InterPro"/>
</dbReference>